<dbReference type="PANTHER" id="PTHR23291">
    <property type="entry name" value="BAX INHIBITOR-RELATED"/>
    <property type="match status" value="1"/>
</dbReference>
<evidence type="ECO:0000313" key="7">
    <source>
        <dbReference type="Proteomes" id="UP000265618"/>
    </source>
</evidence>
<reference evidence="6 7" key="1">
    <citation type="journal article" date="2018" name="PLoS ONE">
        <title>The draft genome of Kipferlia bialata reveals reductive genome evolution in fornicate parasites.</title>
        <authorList>
            <person name="Tanifuji G."/>
            <person name="Takabayashi S."/>
            <person name="Kume K."/>
            <person name="Takagi M."/>
            <person name="Nakayama T."/>
            <person name="Kamikawa R."/>
            <person name="Inagaki Y."/>
            <person name="Hashimoto T."/>
        </authorList>
    </citation>
    <scope>NUCLEOTIDE SEQUENCE [LARGE SCALE GENOMIC DNA]</scope>
    <source>
        <strain evidence="6">NY0173</strain>
    </source>
</reference>
<evidence type="ECO:0000256" key="4">
    <source>
        <dbReference type="ARBA" id="ARBA00023136"/>
    </source>
</evidence>
<dbReference type="PANTHER" id="PTHR23291:SF50">
    <property type="entry name" value="PROTEIN LIFEGUARD 4"/>
    <property type="match status" value="1"/>
</dbReference>
<evidence type="ECO:0000313" key="6">
    <source>
        <dbReference type="EMBL" id="GIQ83039.1"/>
    </source>
</evidence>
<comment type="similarity">
    <text evidence="5">Belongs to the BI1 family.</text>
</comment>
<name>A0A9K3GGH1_9EUKA</name>
<feature type="transmembrane region" description="Helical" evidence="5">
    <location>
        <begin position="70"/>
        <end position="89"/>
    </location>
</feature>
<keyword evidence="3 5" id="KW-1133">Transmembrane helix</keyword>
<accession>A0A9K3GGH1</accession>
<feature type="transmembrane region" description="Helical" evidence="5">
    <location>
        <begin position="207"/>
        <end position="229"/>
    </location>
</feature>
<organism evidence="6 7">
    <name type="scientific">Kipferlia bialata</name>
    <dbReference type="NCBI Taxonomy" id="797122"/>
    <lineage>
        <taxon>Eukaryota</taxon>
        <taxon>Metamonada</taxon>
        <taxon>Carpediemonas-like organisms</taxon>
        <taxon>Kipferlia</taxon>
    </lineage>
</organism>
<dbReference type="EMBL" id="BDIP01000902">
    <property type="protein sequence ID" value="GIQ83039.1"/>
    <property type="molecule type" value="Genomic_DNA"/>
</dbReference>
<feature type="transmembrane region" description="Helical" evidence="5">
    <location>
        <begin position="150"/>
        <end position="171"/>
    </location>
</feature>
<feature type="transmembrane region" description="Helical" evidence="5">
    <location>
        <begin position="123"/>
        <end position="143"/>
    </location>
</feature>
<comment type="subcellular location">
    <subcellularLocation>
        <location evidence="1">Membrane</location>
        <topology evidence="1">Multi-pass membrane protein</topology>
    </subcellularLocation>
</comment>
<dbReference type="GO" id="GO:0016020">
    <property type="term" value="C:membrane"/>
    <property type="evidence" value="ECO:0007669"/>
    <property type="project" value="UniProtKB-SubCell"/>
</dbReference>
<dbReference type="InterPro" id="IPR006214">
    <property type="entry name" value="Bax_inhibitor_1-related"/>
</dbReference>
<sequence length="231" mass="25973">MYSAETSYSAMPVTSPKGLVNDAVSLRLQFIRKVYALMLSMIALVVVECAIFSLPPVMSYFNAHESQFWGLYWTACFAPLIELIPLIILRKRYPVNLVMLYVFAGTMGITCGMIVAMSDLTEVLAAATITLGVFGAITVYAFTTDKDFTYLYPMMFGLLIGALFACIWSIWIPFLDSMFCFLFAAIFSVYLLIDTQLIAKKLPVEEYVLGAITLFLDVLNIFMYILMMLNN</sequence>
<evidence type="ECO:0000256" key="1">
    <source>
        <dbReference type="ARBA" id="ARBA00004141"/>
    </source>
</evidence>
<dbReference type="Pfam" id="PF01027">
    <property type="entry name" value="Bax1-I"/>
    <property type="match status" value="1"/>
</dbReference>
<keyword evidence="4 5" id="KW-0472">Membrane</keyword>
<proteinExistence type="inferred from homology"/>
<gene>
    <name evidence="6" type="ORF">KIPB_004286</name>
</gene>
<evidence type="ECO:0000256" key="2">
    <source>
        <dbReference type="ARBA" id="ARBA00022692"/>
    </source>
</evidence>
<feature type="transmembrane region" description="Helical" evidence="5">
    <location>
        <begin position="177"/>
        <end position="195"/>
    </location>
</feature>
<evidence type="ECO:0000256" key="3">
    <source>
        <dbReference type="ARBA" id="ARBA00022989"/>
    </source>
</evidence>
<dbReference type="AlphaFoldDB" id="A0A9K3GGH1"/>
<comment type="caution">
    <text evidence="6">The sequence shown here is derived from an EMBL/GenBank/DDBJ whole genome shotgun (WGS) entry which is preliminary data.</text>
</comment>
<feature type="transmembrane region" description="Helical" evidence="5">
    <location>
        <begin position="34"/>
        <end position="58"/>
    </location>
</feature>
<dbReference type="Proteomes" id="UP000265618">
    <property type="component" value="Unassembled WGS sequence"/>
</dbReference>
<evidence type="ECO:0000256" key="5">
    <source>
        <dbReference type="RuleBase" id="RU004379"/>
    </source>
</evidence>
<keyword evidence="2 5" id="KW-0812">Transmembrane</keyword>
<dbReference type="OrthoDB" id="7933078at2759"/>
<keyword evidence="7" id="KW-1185">Reference proteome</keyword>
<protein>
    <submittedName>
        <fullName evidence="6">Bax inhibitor 1-related protein</fullName>
    </submittedName>
</protein>
<feature type="transmembrane region" description="Helical" evidence="5">
    <location>
        <begin position="96"/>
        <end position="117"/>
    </location>
</feature>